<feature type="domain" description="MoaB/Mog" evidence="2">
    <location>
        <begin position="8"/>
        <end position="175"/>
    </location>
</feature>
<dbReference type="PANTHER" id="PTHR13939:SF0">
    <property type="entry name" value="NMN AMIDOHYDROLASE-LIKE PROTEIN YFAY"/>
    <property type="match status" value="1"/>
</dbReference>
<dbReference type="InterPro" id="IPR041424">
    <property type="entry name" value="CinA_KH"/>
</dbReference>
<dbReference type="CDD" id="cd00885">
    <property type="entry name" value="cinA"/>
    <property type="match status" value="1"/>
</dbReference>
<gene>
    <name evidence="3" type="ORF">J2I47_06315</name>
</gene>
<sequence>MPQTVRAEVITIGDEILFGQITDTNTQWISTELTTLGIRTVRKTSVGDEAGVILDALREAAARADVVIITGGLGPTKDDITKKTLCQFFNVGMVRNQQALELVTGFFEKRGREMTDLNRGQADLPENAEYVQNDWGTAPGMWFDENDTVYISLPGVPFEMKSLMTNRFLPKLKERFDLPVIRHKMIRTIGVGESFLAEKIEAWEDALPPHIRLAYLPSFGQVKLRLTATGADNEQLGRELDAEVAKIMPLIQANVYGFDGDEIENVVIKLLKEKNLMLGVAESCTGGQVAATLTKVPGVSAVFAGGVVAYSNEVKHIALGVNPDTLAEFGAVSEPTVCEMAEGVRIMLGTDVGIATSGIAGPDGGTPDKPVGTIWIACATDHGTVARHLKLGQYREQNITLTTNYVLELLRQQLKIMYNA</sequence>
<dbReference type="InterPro" id="IPR036425">
    <property type="entry name" value="MoaB/Mog-like_dom_sf"/>
</dbReference>
<keyword evidence="4" id="KW-1185">Reference proteome</keyword>
<evidence type="ECO:0000259" key="2">
    <source>
        <dbReference type="SMART" id="SM00852"/>
    </source>
</evidence>
<evidence type="ECO:0000313" key="3">
    <source>
        <dbReference type="EMBL" id="MBO0936155.1"/>
    </source>
</evidence>
<comment type="caution">
    <text evidence="3">The sequence shown here is derived from an EMBL/GenBank/DDBJ whole genome shotgun (WGS) entry which is preliminary data.</text>
</comment>
<dbReference type="InterPro" id="IPR008136">
    <property type="entry name" value="CinA_C"/>
</dbReference>
<dbReference type="InterPro" id="IPR036653">
    <property type="entry name" value="CinA-like_C"/>
</dbReference>
<dbReference type="InterPro" id="IPR001453">
    <property type="entry name" value="MoaB/Mog_dom"/>
</dbReference>
<comment type="similarity">
    <text evidence="1">Belongs to the CinA family.</text>
</comment>
<reference evidence="3" key="1">
    <citation type="submission" date="2021-03" db="EMBL/GenBank/DDBJ databases">
        <title>Fibrella sp. HMF5335 genome sequencing and assembly.</title>
        <authorList>
            <person name="Kang H."/>
            <person name="Kim H."/>
            <person name="Bae S."/>
            <person name="Joh K."/>
        </authorList>
    </citation>
    <scope>NUCLEOTIDE SEQUENCE</scope>
    <source>
        <strain evidence="3">HMF5335</strain>
    </source>
</reference>
<dbReference type="NCBIfam" id="TIGR00177">
    <property type="entry name" value="molyb_syn"/>
    <property type="match status" value="1"/>
</dbReference>
<dbReference type="SUPFAM" id="SSF53218">
    <property type="entry name" value="Molybdenum cofactor biosynthesis proteins"/>
    <property type="match status" value="1"/>
</dbReference>
<dbReference type="NCBIfam" id="TIGR00199">
    <property type="entry name" value="PncC_domain"/>
    <property type="match status" value="1"/>
</dbReference>
<dbReference type="Pfam" id="PF00994">
    <property type="entry name" value="MoCF_biosynth"/>
    <property type="match status" value="1"/>
</dbReference>
<name>A0A939GES3_9BACT</name>
<dbReference type="InterPro" id="IPR050101">
    <property type="entry name" value="CinA"/>
</dbReference>
<dbReference type="PIRSF" id="PIRSF006728">
    <property type="entry name" value="CinA"/>
    <property type="match status" value="1"/>
</dbReference>
<dbReference type="NCBIfam" id="TIGR00200">
    <property type="entry name" value="cinA_nterm"/>
    <property type="match status" value="1"/>
</dbReference>
<dbReference type="EMBL" id="JAFMYV010000002">
    <property type="protein sequence ID" value="MBO0936155.1"/>
    <property type="molecule type" value="Genomic_DNA"/>
</dbReference>
<proteinExistence type="inferred from homology"/>
<dbReference type="PANTHER" id="PTHR13939">
    <property type="entry name" value="NICOTINAMIDE-NUCLEOTIDE AMIDOHYDROLASE PNCC"/>
    <property type="match status" value="1"/>
</dbReference>
<dbReference type="AlphaFoldDB" id="A0A939GES3"/>
<dbReference type="Gene3D" id="3.40.980.10">
    <property type="entry name" value="MoaB/Mog-like domain"/>
    <property type="match status" value="1"/>
</dbReference>
<dbReference type="HAMAP" id="MF_00226_B">
    <property type="entry name" value="CinA_B"/>
    <property type="match status" value="1"/>
</dbReference>
<dbReference type="Gene3D" id="3.90.950.20">
    <property type="entry name" value="CinA-like"/>
    <property type="match status" value="1"/>
</dbReference>
<dbReference type="Pfam" id="PF18146">
    <property type="entry name" value="CinA_KH"/>
    <property type="match status" value="1"/>
</dbReference>
<dbReference type="RefSeq" id="WP_207363694.1">
    <property type="nucleotide sequence ID" value="NZ_JAFMYV010000002.1"/>
</dbReference>
<dbReference type="SMART" id="SM00852">
    <property type="entry name" value="MoCF_biosynth"/>
    <property type="match status" value="1"/>
</dbReference>
<dbReference type="NCBIfam" id="NF001813">
    <property type="entry name" value="PRK00549.1"/>
    <property type="match status" value="1"/>
</dbReference>
<dbReference type="Pfam" id="PF02464">
    <property type="entry name" value="CinA"/>
    <property type="match status" value="1"/>
</dbReference>
<dbReference type="Proteomes" id="UP000664034">
    <property type="component" value="Unassembled WGS sequence"/>
</dbReference>
<dbReference type="InterPro" id="IPR008135">
    <property type="entry name" value="Competence-induced_CinA"/>
</dbReference>
<accession>A0A939GES3</accession>
<protein>
    <recommendedName>
        <fullName evidence="1">CinA-like protein</fullName>
    </recommendedName>
</protein>
<evidence type="ECO:0000256" key="1">
    <source>
        <dbReference type="HAMAP-Rule" id="MF_00226"/>
    </source>
</evidence>
<evidence type="ECO:0000313" key="4">
    <source>
        <dbReference type="Proteomes" id="UP000664034"/>
    </source>
</evidence>
<dbReference type="SUPFAM" id="SSF142433">
    <property type="entry name" value="CinA-like"/>
    <property type="match status" value="1"/>
</dbReference>
<organism evidence="3 4">
    <name type="scientific">Fibrella rubiginis</name>
    <dbReference type="NCBI Taxonomy" id="2817060"/>
    <lineage>
        <taxon>Bacteria</taxon>
        <taxon>Pseudomonadati</taxon>
        <taxon>Bacteroidota</taxon>
        <taxon>Cytophagia</taxon>
        <taxon>Cytophagales</taxon>
        <taxon>Spirosomataceae</taxon>
        <taxon>Fibrella</taxon>
    </lineage>
</organism>